<dbReference type="Proteomes" id="UP000003505">
    <property type="component" value="Unassembled WGS sequence"/>
</dbReference>
<dbReference type="GO" id="GO:0019284">
    <property type="term" value="P:L-methionine salvage from S-adenosylmethionine"/>
    <property type="evidence" value="ECO:0007669"/>
    <property type="project" value="TreeGrafter"/>
</dbReference>
<dbReference type="CDD" id="cd09008">
    <property type="entry name" value="MTAN"/>
    <property type="match status" value="1"/>
</dbReference>
<dbReference type="Pfam" id="PF01048">
    <property type="entry name" value="PNP_UDP_1"/>
    <property type="match status" value="1"/>
</dbReference>
<dbReference type="GO" id="GO:0009116">
    <property type="term" value="P:nucleoside metabolic process"/>
    <property type="evidence" value="ECO:0007669"/>
    <property type="project" value="InterPro"/>
</dbReference>
<dbReference type="InterPro" id="IPR035994">
    <property type="entry name" value="Nucleoside_phosphorylase_sf"/>
</dbReference>
<name>C9LRU5_SELS3</name>
<dbReference type="InterPro" id="IPR000845">
    <property type="entry name" value="Nucleoside_phosphorylase_d"/>
</dbReference>
<dbReference type="PANTHER" id="PTHR46832">
    <property type="entry name" value="5'-METHYLTHIOADENOSINE/S-ADENOSYLHOMOCYSTEINE NUCLEOSIDASE"/>
    <property type="match status" value="1"/>
</dbReference>
<comment type="caution">
    <text evidence="2">The sequence shown here is derived from an EMBL/GenBank/DDBJ whole genome shotgun (WGS) entry which is preliminary data.</text>
</comment>
<reference evidence="2 3" key="1">
    <citation type="submission" date="2009-09" db="EMBL/GenBank/DDBJ databases">
        <authorList>
            <person name="Weinstock G."/>
            <person name="Sodergren E."/>
            <person name="Clifton S."/>
            <person name="Fulton L."/>
            <person name="Fulton B."/>
            <person name="Courtney L."/>
            <person name="Fronick C."/>
            <person name="Harrison M."/>
            <person name="Strong C."/>
            <person name="Farmer C."/>
            <person name="Delahaunty K."/>
            <person name="Markovic C."/>
            <person name="Hall O."/>
            <person name="Minx P."/>
            <person name="Tomlinson C."/>
            <person name="Mitreva M."/>
            <person name="Nelson J."/>
            <person name="Hou S."/>
            <person name="Wollam A."/>
            <person name="Pepin K.H."/>
            <person name="Johnson M."/>
            <person name="Bhonagiri V."/>
            <person name="Nash W.E."/>
            <person name="Warren W."/>
            <person name="Chinwalla A."/>
            <person name="Mardis E.R."/>
            <person name="Wilson R.K."/>
        </authorList>
    </citation>
    <scope>NUCLEOTIDE SEQUENCE [LARGE SCALE GENOMIC DNA]</scope>
    <source>
        <strain evidence="3">ATCC 35185 / DSM 20758 / VPI D19B-28</strain>
    </source>
</reference>
<protein>
    <submittedName>
        <fullName evidence="2">Phosphorylase family</fullName>
    </submittedName>
</protein>
<accession>C9LRU5</accession>
<dbReference type="eggNOG" id="COG0775">
    <property type="taxonomic scope" value="Bacteria"/>
</dbReference>
<dbReference type="EMBL" id="ACKP02000003">
    <property type="protein sequence ID" value="EEX78364.1"/>
    <property type="molecule type" value="Genomic_DNA"/>
</dbReference>
<feature type="domain" description="Nucleoside phosphorylase" evidence="1">
    <location>
        <begin position="68"/>
        <end position="291"/>
    </location>
</feature>
<evidence type="ECO:0000313" key="2">
    <source>
        <dbReference type="EMBL" id="EEX78364.1"/>
    </source>
</evidence>
<dbReference type="PANTHER" id="PTHR46832:SF1">
    <property type="entry name" value="5'-METHYLTHIOADENOSINE_S-ADENOSYLHOMOCYSTEINE NUCLEOSIDASE"/>
    <property type="match status" value="1"/>
</dbReference>
<dbReference type="GO" id="GO:0008782">
    <property type="term" value="F:adenosylhomocysteine nucleosidase activity"/>
    <property type="evidence" value="ECO:0007669"/>
    <property type="project" value="TreeGrafter"/>
</dbReference>
<proteinExistence type="predicted"/>
<gene>
    <name evidence="2" type="ORF">SELSPUOL_00166</name>
</gene>
<dbReference type="GO" id="GO:0005829">
    <property type="term" value="C:cytosol"/>
    <property type="evidence" value="ECO:0007669"/>
    <property type="project" value="TreeGrafter"/>
</dbReference>
<dbReference type="GO" id="GO:0008930">
    <property type="term" value="F:methylthioadenosine nucleosidase activity"/>
    <property type="evidence" value="ECO:0007669"/>
    <property type="project" value="TreeGrafter"/>
</dbReference>
<sequence length="313" mass="34718">MIFKRKSLLYGKVEKLVTSIIKDLVDNVKLEAYTISHLQKLRGFYGGKKMAGGLSDRAGKTYKGKPPLLIQGAMKVETSHIVEQLDALEEYRLGEWYFASGNYHGVPLAVSRTQWGLANAAATTALAMEFFHPCAVINQGTAGAHDPSLKNFDIVIGRETVNISAWKSHFRARGEGVDEEALDKLGVFAYDKEARRFTQEVCHKADEELFRTALALRNSYKKGSVTEGVIGTADSWNCQVDRVLFLHDFYGTAVEEMEGDAVAQICQTYDVPFLTIRVVSNTVFAGDVDWDLAVGAALQEYVLAVAEAYMKKR</sequence>
<dbReference type="Gene3D" id="3.40.50.1580">
    <property type="entry name" value="Nucleoside phosphorylase domain"/>
    <property type="match status" value="1"/>
</dbReference>
<dbReference type="AlphaFoldDB" id="C9LRU5"/>
<dbReference type="STRING" id="546271.Selsp_1044"/>
<organism evidence="2 3">
    <name type="scientific">Selenomonas sputigena (strain ATCC 35185 / DSM 20758 / CCUG 44933 / VPI D19B-28)</name>
    <dbReference type="NCBI Taxonomy" id="546271"/>
    <lineage>
        <taxon>Bacteria</taxon>
        <taxon>Bacillati</taxon>
        <taxon>Bacillota</taxon>
        <taxon>Negativicutes</taxon>
        <taxon>Selenomonadales</taxon>
        <taxon>Selenomonadaceae</taxon>
        <taxon>Selenomonas</taxon>
    </lineage>
</organism>
<evidence type="ECO:0000259" key="1">
    <source>
        <dbReference type="Pfam" id="PF01048"/>
    </source>
</evidence>
<dbReference type="SUPFAM" id="SSF53167">
    <property type="entry name" value="Purine and uridine phosphorylases"/>
    <property type="match status" value="1"/>
</dbReference>
<evidence type="ECO:0000313" key="3">
    <source>
        <dbReference type="Proteomes" id="UP000003505"/>
    </source>
</evidence>